<evidence type="ECO:0000259" key="10">
    <source>
        <dbReference type="PROSITE" id="PS50109"/>
    </source>
</evidence>
<dbReference type="FunFam" id="3.30.565.10:FF:000010">
    <property type="entry name" value="Sensor histidine kinase RcsC"/>
    <property type="match status" value="1"/>
</dbReference>
<feature type="transmembrane region" description="Helical" evidence="9">
    <location>
        <begin position="301"/>
        <end position="324"/>
    </location>
</feature>
<dbReference type="InterPro" id="IPR036890">
    <property type="entry name" value="HATPase_C_sf"/>
</dbReference>
<dbReference type="SMART" id="SM00387">
    <property type="entry name" value="HATPase_c"/>
    <property type="match status" value="1"/>
</dbReference>
<feature type="domain" description="Histidine kinase" evidence="10">
    <location>
        <begin position="367"/>
        <end position="585"/>
    </location>
</feature>
<dbReference type="Gene3D" id="3.40.50.2300">
    <property type="match status" value="1"/>
</dbReference>
<comment type="catalytic activity">
    <reaction evidence="1">
        <text>ATP + protein L-histidine = ADP + protein N-phospho-L-histidine.</text>
        <dbReference type="EC" id="2.7.13.3"/>
    </reaction>
</comment>
<dbReference type="SUPFAM" id="SSF55874">
    <property type="entry name" value="ATPase domain of HSP90 chaperone/DNA topoisomerase II/histidine kinase"/>
    <property type="match status" value="1"/>
</dbReference>
<organism evidence="12 13">
    <name type="scientific">Teredinibacter turnerae (strain ATCC 39867 / T7901)</name>
    <dbReference type="NCBI Taxonomy" id="377629"/>
    <lineage>
        <taxon>Bacteria</taxon>
        <taxon>Pseudomonadati</taxon>
        <taxon>Pseudomonadota</taxon>
        <taxon>Gammaproteobacteria</taxon>
        <taxon>Cellvibrionales</taxon>
        <taxon>Cellvibrionaceae</taxon>
        <taxon>Teredinibacter</taxon>
    </lineage>
</organism>
<dbReference type="eggNOG" id="COG1196">
    <property type="taxonomic scope" value="Bacteria"/>
</dbReference>
<dbReference type="InterPro" id="IPR025293">
    <property type="entry name" value="YfiR/HmsC-like"/>
</dbReference>
<keyword evidence="5 12" id="KW-0418">Kinase</keyword>
<dbReference type="PROSITE" id="PS50110">
    <property type="entry name" value="RESPONSE_REGULATORY"/>
    <property type="match status" value="1"/>
</dbReference>
<evidence type="ECO:0000256" key="7">
    <source>
        <dbReference type="PROSITE-ProRule" id="PRU00169"/>
    </source>
</evidence>
<protein>
    <recommendedName>
        <fullName evidence="2">histidine kinase</fullName>
        <ecNumber evidence="2">2.7.13.3</ecNumber>
    </recommendedName>
</protein>
<keyword evidence="8" id="KW-0175">Coiled coil</keyword>
<dbReference type="CDD" id="cd16922">
    <property type="entry name" value="HATPase_EvgS-ArcB-TorS-like"/>
    <property type="match status" value="1"/>
</dbReference>
<evidence type="ECO:0000256" key="9">
    <source>
        <dbReference type="SAM" id="Phobius"/>
    </source>
</evidence>
<dbReference type="GO" id="GO:0005886">
    <property type="term" value="C:plasma membrane"/>
    <property type="evidence" value="ECO:0007669"/>
    <property type="project" value="TreeGrafter"/>
</dbReference>
<dbReference type="Pfam" id="PF13689">
    <property type="entry name" value="DUF4154"/>
    <property type="match status" value="1"/>
</dbReference>
<accession>C5BTH0</accession>
<evidence type="ECO:0000256" key="2">
    <source>
        <dbReference type="ARBA" id="ARBA00012438"/>
    </source>
</evidence>
<evidence type="ECO:0000313" key="12">
    <source>
        <dbReference type="EMBL" id="ACR12343.1"/>
    </source>
</evidence>
<dbReference type="eggNOG" id="COG5002">
    <property type="taxonomic scope" value="Bacteria"/>
</dbReference>
<comment type="caution">
    <text evidence="7">Lacks conserved residue(s) required for the propagation of feature annotation.</text>
</comment>
<dbReference type="InterPro" id="IPR004358">
    <property type="entry name" value="Sig_transdc_His_kin-like_C"/>
</dbReference>
<evidence type="ECO:0000256" key="3">
    <source>
        <dbReference type="ARBA" id="ARBA00022553"/>
    </source>
</evidence>
<evidence type="ECO:0000256" key="6">
    <source>
        <dbReference type="ARBA" id="ARBA00023012"/>
    </source>
</evidence>
<feature type="domain" description="Response regulatory" evidence="11">
    <location>
        <begin position="619"/>
        <end position="732"/>
    </location>
</feature>
<dbReference type="GO" id="GO:0009927">
    <property type="term" value="F:histidine phosphotransfer kinase activity"/>
    <property type="evidence" value="ECO:0007669"/>
    <property type="project" value="TreeGrafter"/>
</dbReference>
<name>C5BTH0_TERTT</name>
<dbReference type="GO" id="GO:0000155">
    <property type="term" value="F:phosphorelay sensor kinase activity"/>
    <property type="evidence" value="ECO:0007669"/>
    <property type="project" value="InterPro"/>
</dbReference>
<evidence type="ECO:0000256" key="8">
    <source>
        <dbReference type="SAM" id="Coils"/>
    </source>
</evidence>
<dbReference type="PANTHER" id="PTHR43047:SF72">
    <property type="entry name" value="OSMOSENSING HISTIDINE PROTEIN KINASE SLN1"/>
    <property type="match status" value="1"/>
</dbReference>
<dbReference type="SMART" id="SM00388">
    <property type="entry name" value="HisKA"/>
    <property type="match status" value="1"/>
</dbReference>
<dbReference type="InterPro" id="IPR011006">
    <property type="entry name" value="CheY-like_superfamily"/>
</dbReference>
<proteinExistence type="predicted"/>
<dbReference type="AlphaFoldDB" id="C5BTH0"/>
<dbReference type="eggNOG" id="COG0745">
    <property type="taxonomic scope" value="Bacteria"/>
</dbReference>
<dbReference type="Pfam" id="PF02518">
    <property type="entry name" value="HATPase_c"/>
    <property type="match status" value="1"/>
</dbReference>
<keyword evidence="9" id="KW-0812">Transmembrane</keyword>
<evidence type="ECO:0000256" key="5">
    <source>
        <dbReference type="ARBA" id="ARBA00022777"/>
    </source>
</evidence>
<dbReference type="Gene3D" id="3.30.565.10">
    <property type="entry name" value="Histidine kinase-like ATPase, C-terminal domain"/>
    <property type="match status" value="1"/>
</dbReference>
<dbReference type="PRINTS" id="PR00344">
    <property type="entry name" value="BCTRLSENSOR"/>
</dbReference>
<dbReference type="CDD" id="cd00082">
    <property type="entry name" value="HisKA"/>
    <property type="match status" value="1"/>
</dbReference>
<dbReference type="Pfam" id="PF00512">
    <property type="entry name" value="HisKA"/>
    <property type="match status" value="1"/>
</dbReference>
<dbReference type="SUPFAM" id="SSF47384">
    <property type="entry name" value="Homodimeric domain of signal transducing histidine kinase"/>
    <property type="match status" value="1"/>
</dbReference>
<dbReference type="InterPro" id="IPR005467">
    <property type="entry name" value="His_kinase_dom"/>
</dbReference>
<keyword evidence="9" id="KW-1133">Transmembrane helix</keyword>
<dbReference type="Pfam" id="PF00072">
    <property type="entry name" value="Response_reg"/>
    <property type="match status" value="1"/>
</dbReference>
<dbReference type="PANTHER" id="PTHR43047">
    <property type="entry name" value="TWO-COMPONENT HISTIDINE PROTEIN KINASE"/>
    <property type="match status" value="1"/>
</dbReference>
<dbReference type="Gene3D" id="1.10.287.130">
    <property type="match status" value="1"/>
</dbReference>
<dbReference type="HOGENOM" id="CLU_376394_0_0_6"/>
<dbReference type="EMBL" id="CP001614">
    <property type="protein sequence ID" value="ACR12343.1"/>
    <property type="molecule type" value="Genomic_DNA"/>
</dbReference>
<dbReference type="EC" id="2.7.13.3" evidence="2"/>
<dbReference type="InterPro" id="IPR036097">
    <property type="entry name" value="HisK_dim/P_sf"/>
</dbReference>
<evidence type="ECO:0000313" key="13">
    <source>
        <dbReference type="Proteomes" id="UP000009080"/>
    </source>
</evidence>
<dbReference type="InterPro" id="IPR003594">
    <property type="entry name" value="HATPase_dom"/>
</dbReference>
<evidence type="ECO:0000259" key="11">
    <source>
        <dbReference type="PROSITE" id="PS50110"/>
    </source>
</evidence>
<dbReference type="InterPro" id="IPR003661">
    <property type="entry name" value="HisK_dim/P_dom"/>
</dbReference>
<reference evidence="12 13" key="1">
    <citation type="journal article" date="2009" name="PLoS ONE">
        <title>The complete genome of Teredinibacter turnerae T7901: an intracellular endosymbiont of marine wood-boring bivalves (shipworms).</title>
        <authorList>
            <person name="Yang J.C."/>
            <person name="Madupu R."/>
            <person name="Durkin A.S."/>
            <person name="Ekborg N.A."/>
            <person name="Pedamallu C.S."/>
            <person name="Hostetler J.B."/>
            <person name="Radune D."/>
            <person name="Toms B.S."/>
            <person name="Henrissat B."/>
            <person name="Coutinho P.M."/>
            <person name="Schwarz S."/>
            <person name="Field L."/>
            <person name="Trindade-Silva A.E."/>
            <person name="Soares C.A.G."/>
            <person name="Elshahawi S."/>
            <person name="Hanora A."/>
            <person name="Schmidt E.W."/>
            <person name="Haygood M.G."/>
            <person name="Posfai J."/>
            <person name="Benner J."/>
            <person name="Madinger C."/>
            <person name="Nove J."/>
            <person name="Anton B."/>
            <person name="Chaudhary K."/>
            <person name="Foster J."/>
            <person name="Holman A."/>
            <person name="Kumar S."/>
            <person name="Lessard P.A."/>
            <person name="Luyten Y.A."/>
            <person name="Slatko B."/>
            <person name="Wood N."/>
            <person name="Wu B."/>
            <person name="Teplitski M."/>
            <person name="Mougous J.D."/>
            <person name="Ward N."/>
            <person name="Eisen J.A."/>
            <person name="Badger J.H."/>
            <person name="Distel D.L."/>
        </authorList>
    </citation>
    <scope>NUCLEOTIDE SEQUENCE [LARGE SCALE GENOMIC DNA]</scope>
    <source>
        <strain evidence="13">ATCC 39867 / T7901</strain>
    </source>
</reference>
<feature type="coiled-coil region" evidence="8">
    <location>
        <begin position="162"/>
        <end position="294"/>
    </location>
</feature>
<dbReference type="SUPFAM" id="SSF52172">
    <property type="entry name" value="CheY-like"/>
    <property type="match status" value="1"/>
</dbReference>
<keyword evidence="4" id="KW-0808">Transferase</keyword>
<keyword evidence="9" id="KW-0472">Membrane</keyword>
<sequence length="737" mass="82275">MFAQTFSQDQITASYLYNFIKYTDWPNTETSSQMSIGIFRPVDSDYTSRLAKHLQGVELNQHTVVVSEFDDIQKAADFQIVFVEQKNNSAILDLHRVIQDKPVLLVTTNLANKQLVMINLYTTSSEHMRFEINKANLLVHHLRVQDAIIFNGGTEIDVAKLYREGQDSLIAMEQTLREHERKYHLLSKENSSLNEKLAELRKAIAESSEQIVSQKNRIAEQQAQLADNRRQQFQLQEEISAKTAELERRRQELNAHQLELNKISDIIASKEIQLTNLNSTLARQQKRISEMDNTISTQGTMLVNIGILAAGAFLLVAVIIWAYLNKRRDAERLEARTRELNITQDRLVIAKAKAEEANLAKSEFLSLMSHELRTPLQAIIGYTDVVIEDLYVEGMDHLSTDLTRVVNNSQRLLRLINGVLDLAKIESGHMDLTLEHLELHSLVNEAIDNVKPQFDEKNLPLETDLESIPEAALVDREKLLHIILNLLSNACKFTDRGRVTLAVKHNANAITITCRDTGMGIDAAALPFVFDRFQQVDSSATRQHSGSGLGLAITKQFCELMGGHITVNSEPGRGTHFKVEIPLPIKPTPKALEAPLVGAHTDRLASAINLPSITDGPTCILMIDDDLEYLELMSRMLGKAGYRVHTATSAAEGFELSVRLQPRLIILGLLLPDENGWQLLARIKAQPTLADTPTIVASISDERGKSQANAADAFLAKPVSPARLKKAVEKLISAASV</sequence>
<dbReference type="InterPro" id="IPR001789">
    <property type="entry name" value="Sig_transdc_resp-reg_receiver"/>
</dbReference>
<dbReference type="STRING" id="377629.TERTU_1600"/>
<evidence type="ECO:0000256" key="4">
    <source>
        <dbReference type="ARBA" id="ARBA00022679"/>
    </source>
</evidence>
<keyword evidence="3" id="KW-0597">Phosphoprotein</keyword>
<dbReference type="Proteomes" id="UP000009080">
    <property type="component" value="Chromosome"/>
</dbReference>
<keyword evidence="6" id="KW-0902">Two-component regulatory system</keyword>
<gene>
    <name evidence="12" type="ordered locus">TERTU_1600</name>
</gene>
<dbReference type="SMART" id="SM00448">
    <property type="entry name" value="REC"/>
    <property type="match status" value="1"/>
</dbReference>
<dbReference type="PROSITE" id="PS50109">
    <property type="entry name" value="HIS_KIN"/>
    <property type="match status" value="1"/>
</dbReference>
<keyword evidence="13" id="KW-1185">Reference proteome</keyword>
<evidence type="ECO:0000256" key="1">
    <source>
        <dbReference type="ARBA" id="ARBA00000085"/>
    </source>
</evidence>
<dbReference type="KEGG" id="ttu:TERTU_1600"/>